<dbReference type="SUPFAM" id="SSF56024">
    <property type="entry name" value="Phospholipase D/nuclease"/>
    <property type="match status" value="1"/>
</dbReference>
<reference evidence="4 5" key="1">
    <citation type="journal article" date="2021" name="Int. J. Syst. Evol. Microbiol.">
        <title>Streptococcus vicugnae sp. nov., isolated from faeces of alpacas (Vicugna pacos) and cattle (Bos taurus), Streptococcus zalophi sp. nov., and Streptococcus pacificus sp. nov., isolated from respiratory tract of California sea lions (Zalophus californianus).</title>
        <authorList>
            <person name="Volokhov D.V."/>
            <person name="Zagorodnyaya T.A."/>
            <person name="Shen Z."/>
            <person name="Blom J."/>
            <person name="Furtak V.A."/>
            <person name="Eisenberg T."/>
            <person name="Fan P."/>
            <person name="Jeong K.C."/>
            <person name="Gao Y."/>
            <person name="Zhang S."/>
            <person name="Amselle M."/>
        </authorList>
    </citation>
    <scope>NUCLEOTIDE SEQUENCE [LARGE SCALE GENOMIC DNA]</scope>
    <source>
        <strain evidence="5">CSL7508-lung</strain>
    </source>
</reference>
<dbReference type="AlphaFoldDB" id="A0A934PA43"/>
<dbReference type="InterPro" id="IPR050742">
    <property type="entry name" value="Helicase_Restrict-Modif_Enz"/>
</dbReference>
<keyword evidence="5" id="KW-1185">Reference proteome</keyword>
<dbReference type="Pfam" id="PF00271">
    <property type="entry name" value="Helicase_C"/>
    <property type="match status" value="1"/>
</dbReference>
<dbReference type="Pfam" id="PF04851">
    <property type="entry name" value="ResIII"/>
    <property type="match status" value="1"/>
</dbReference>
<keyword evidence="1" id="KW-0742">SOS response</keyword>
<dbReference type="InterPro" id="IPR027417">
    <property type="entry name" value="P-loop_NTPase"/>
</dbReference>
<dbReference type="InterPro" id="IPR025202">
    <property type="entry name" value="PLD-like_dom"/>
</dbReference>
<evidence type="ECO:0000259" key="2">
    <source>
        <dbReference type="PROSITE" id="PS51192"/>
    </source>
</evidence>
<dbReference type="GO" id="GO:0005524">
    <property type="term" value="F:ATP binding"/>
    <property type="evidence" value="ECO:0007669"/>
    <property type="project" value="InterPro"/>
</dbReference>
<proteinExistence type="predicted"/>
<dbReference type="Gene3D" id="3.30.870.10">
    <property type="entry name" value="Endonuclease Chain A"/>
    <property type="match status" value="1"/>
</dbReference>
<comment type="caution">
    <text evidence="4">The sequence shown here is derived from an EMBL/GenBank/DDBJ whole genome shotgun (WGS) entry which is preliminary data.</text>
</comment>
<dbReference type="InterPro" id="IPR006935">
    <property type="entry name" value="Helicase/UvrB_N"/>
</dbReference>
<keyword evidence="1" id="KW-0227">DNA damage</keyword>
<dbReference type="GO" id="GO:0016787">
    <property type="term" value="F:hydrolase activity"/>
    <property type="evidence" value="ECO:0007669"/>
    <property type="project" value="InterPro"/>
</dbReference>
<evidence type="ECO:0000256" key="1">
    <source>
        <dbReference type="ARBA" id="ARBA00023236"/>
    </source>
</evidence>
<feature type="domain" description="Helicase ATP-binding" evidence="2">
    <location>
        <begin position="234"/>
        <end position="386"/>
    </location>
</feature>
<dbReference type="SMART" id="SM00487">
    <property type="entry name" value="DEXDc"/>
    <property type="match status" value="1"/>
</dbReference>
<dbReference type="SMART" id="SM00490">
    <property type="entry name" value="HELICc"/>
    <property type="match status" value="1"/>
</dbReference>
<dbReference type="Proteomes" id="UP000644875">
    <property type="component" value="Unassembled WGS sequence"/>
</dbReference>
<dbReference type="InterPro" id="IPR021835">
    <property type="entry name" value="DUF3427"/>
</dbReference>
<name>A0A934PA43_9STRE</name>
<dbReference type="InterPro" id="IPR001650">
    <property type="entry name" value="Helicase_C-like"/>
</dbReference>
<accession>A0A934PA43</accession>
<keyword evidence="4" id="KW-0067">ATP-binding</keyword>
<feature type="domain" description="Helicase C-terminal" evidence="3">
    <location>
        <begin position="431"/>
        <end position="589"/>
    </location>
</feature>
<evidence type="ECO:0000313" key="5">
    <source>
        <dbReference type="Proteomes" id="UP000644875"/>
    </source>
</evidence>
<dbReference type="EMBL" id="JAENBP010000004">
    <property type="protein sequence ID" value="MBJ8349882.1"/>
    <property type="molecule type" value="Genomic_DNA"/>
</dbReference>
<dbReference type="GO" id="GO:0009432">
    <property type="term" value="P:SOS response"/>
    <property type="evidence" value="ECO:0007669"/>
    <property type="project" value="UniProtKB-KW"/>
</dbReference>
<evidence type="ECO:0000259" key="3">
    <source>
        <dbReference type="PROSITE" id="PS51194"/>
    </source>
</evidence>
<dbReference type="PANTHER" id="PTHR47396">
    <property type="entry name" value="TYPE I RESTRICTION ENZYME ECOKI R PROTEIN"/>
    <property type="match status" value="1"/>
</dbReference>
<dbReference type="Pfam" id="PF26350">
    <property type="entry name" value="DUF8090"/>
    <property type="match status" value="1"/>
</dbReference>
<keyword evidence="4" id="KW-0547">Nucleotide-binding</keyword>
<evidence type="ECO:0000313" key="4">
    <source>
        <dbReference type="EMBL" id="MBJ8349882.1"/>
    </source>
</evidence>
<gene>
    <name evidence="4" type="ORF">JHK64_04465</name>
</gene>
<dbReference type="PANTHER" id="PTHR47396:SF1">
    <property type="entry name" value="ATP-DEPENDENT HELICASE IRC3-RELATED"/>
    <property type="match status" value="1"/>
</dbReference>
<dbReference type="Pfam" id="PF13091">
    <property type="entry name" value="PLDc_2"/>
    <property type="match status" value="1"/>
</dbReference>
<organism evidence="4 5">
    <name type="scientific">Streptococcus zalophi</name>
    <dbReference type="NCBI Taxonomy" id="640031"/>
    <lineage>
        <taxon>Bacteria</taxon>
        <taxon>Bacillati</taxon>
        <taxon>Bacillota</taxon>
        <taxon>Bacilli</taxon>
        <taxon>Lactobacillales</taxon>
        <taxon>Streptococcaceae</taxon>
        <taxon>Streptococcus</taxon>
    </lineage>
</organism>
<dbReference type="GO" id="GO:0004386">
    <property type="term" value="F:helicase activity"/>
    <property type="evidence" value="ECO:0007669"/>
    <property type="project" value="UniProtKB-KW"/>
</dbReference>
<dbReference type="CDD" id="cd18799">
    <property type="entry name" value="SF2_C_EcoAI-like"/>
    <property type="match status" value="1"/>
</dbReference>
<dbReference type="CDD" id="cd09204">
    <property type="entry name" value="PLDc_N_DEXD_b2"/>
    <property type="match status" value="1"/>
</dbReference>
<dbReference type="Gene3D" id="3.40.50.300">
    <property type="entry name" value="P-loop containing nucleotide triphosphate hydrolases"/>
    <property type="match status" value="2"/>
</dbReference>
<dbReference type="GO" id="GO:0005829">
    <property type="term" value="C:cytosol"/>
    <property type="evidence" value="ECO:0007669"/>
    <property type="project" value="TreeGrafter"/>
</dbReference>
<dbReference type="CDD" id="cd18032">
    <property type="entry name" value="DEXHc_RE_I_III_res"/>
    <property type="match status" value="1"/>
</dbReference>
<keyword evidence="4" id="KW-0347">Helicase</keyword>
<dbReference type="RefSeq" id="WP_199567799.1">
    <property type="nucleotide sequence ID" value="NZ_JAENBP010000004.1"/>
</dbReference>
<dbReference type="SUPFAM" id="SSF52540">
    <property type="entry name" value="P-loop containing nucleoside triphosphate hydrolases"/>
    <property type="match status" value="1"/>
</dbReference>
<dbReference type="PROSITE" id="PS51194">
    <property type="entry name" value="HELICASE_CTER"/>
    <property type="match status" value="1"/>
</dbReference>
<keyword evidence="4" id="KW-0378">Hydrolase</keyword>
<dbReference type="InterPro" id="IPR014001">
    <property type="entry name" value="Helicase_ATP-bd"/>
</dbReference>
<protein>
    <submittedName>
        <fullName evidence="4">DEAD/DEAH box helicase</fullName>
    </submittedName>
</protein>
<dbReference type="InterPro" id="IPR058403">
    <property type="entry name" value="DUF8090"/>
</dbReference>
<dbReference type="GO" id="GO:0003677">
    <property type="term" value="F:DNA binding"/>
    <property type="evidence" value="ECO:0007669"/>
    <property type="project" value="InterPro"/>
</dbReference>
<dbReference type="PROSITE" id="PS51192">
    <property type="entry name" value="HELICASE_ATP_BIND_1"/>
    <property type="match status" value="1"/>
</dbReference>
<dbReference type="Pfam" id="PF11907">
    <property type="entry name" value="DUF3427"/>
    <property type="match status" value="1"/>
</dbReference>
<sequence length="958" mass="111089">MDKSLFQNNLLESLKFGFIDYERYQNHHYAPKIVINSPDEKRFVLSEIQEELSKSIAFYFSVAFVTQSGIALIKSQLADLALKNVKGKIIISPYLDFNEPLAMKELLKLKNVEVRISDEKLQLHSKYYLFEQHDKQVMISGSSNLTGNALKNNYEWNIKLTSTDNGNFIKESKKEFERIWEQSIPLTNAFIEKYKLKRKMSIQIVDIQENKSSSFNSEINPNKMQEQALVGLENIRKQGKDKALIISATGTGKTYLSAFDVREVNPRRVLFIVHREQILRTSLESFQKVIKFNDEEACIYKTNMDISSKKYIFATIQTLSKDENLKKIRKDFFDYILIDEVHKAGAVSYKKIIDYFSPKFLLGMTATPERTDGQNIFELFDYNIAYEIRLQEALDNDLLCPFLYFGVTDIKIDGSLIDEKANFSNLVSSERLKHIIDKITYYGHSGEKVKGLIFCSTKKEAKELSRQFNRKNLKSLVLTGEDSQIKREEAVEKLEKGQLDYLFTVDIFNEGIDIPSVNQVVMLRNTQSSIVFIQQLGRGLRKHKSKDYVTIIDFIGNYKNNYLIPIALFGDKTMNKDNYRREVREASTIKGLTTVNFEEIAKKQIFDAITNTSLSSIKILRESFVELKNKLGRSPMMLDYIKYHGVDPLTFFENSRFSNYIDVVNKFSNEIISITDVEERYLNFITFELLSGKRPHELYLLMLLINNNGQITHEKWLDFLHNKELTSDNSTLTSINRVLNLKFLKAQEQKKYGTEALVSEKENVYYLNKNVLDSFQKKPSYAKFFLDVLETGLEKSKDYPEIFTLNQKYSRRDILKLLNVKKDEPSLNIGGYKIDKETNSCPIFITYHKSEDISDTIKYEDELINETTLIYFSKNKRTKNSPDVSTILNSNQNNLRLELFVKKNDAEGGDFYYLGSLNYIENSAMEINRGGDSVVKMLFSLNTPIEPSLYRYLTTNIK</sequence>